<protein>
    <submittedName>
        <fullName evidence="2">Uncharacterized protein</fullName>
    </submittedName>
</protein>
<proteinExistence type="predicted"/>
<keyword evidence="3" id="KW-1185">Reference proteome</keyword>
<organism evidence="2 3">
    <name type="scientific">Myodes glareolus</name>
    <name type="common">Bank vole</name>
    <name type="synonym">Clethrionomys glareolus</name>
    <dbReference type="NCBI Taxonomy" id="447135"/>
    <lineage>
        <taxon>Eukaryota</taxon>
        <taxon>Metazoa</taxon>
        <taxon>Chordata</taxon>
        <taxon>Craniata</taxon>
        <taxon>Vertebrata</taxon>
        <taxon>Euteleostomi</taxon>
        <taxon>Mammalia</taxon>
        <taxon>Eutheria</taxon>
        <taxon>Euarchontoglires</taxon>
        <taxon>Glires</taxon>
        <taxon>Rodentia</taxon>
        <taxon>Myomorpha</taxon>
        <taxon>Muroidea</taxon>
        <taxon>Cricetidae</taxon>
        <taxon>Arvicolinae</taxon>
        <taxon>Myodes</taxon>
    </lineage>
</organism>
<accession>A0AAW0I6K7</accession>
<dbReference type="InterPro" id="IPR029203">
    <property type="entry name" value="TKTI1"/>
</dbReference>
<comment type="caution">
    <text evidence="2">The sequence shown here is derived from an EMBL/GenBank/DDBJ whole genome shotgun (WGS) entry which is preliminary data.</text>
</comment>
<sequence length="211" mass="24226">LRDNDSGWGNTQRRTLGGYGVTLTPQHLCKGGRHPCDREQESNCAQYPSSLSNDYLSLEGPRWAPAVKQAVRWKFTPMGQDAAGQVWFTGLTNSDPREAWYMLPAALDRPYREAHARWHGCFENRQRDLPSAYTQHLRETAFWDPMLPAQYLSPGTRWGNQFGVEPWRSDYVPHLSPPQRPRYTSQDFRQRDRERPCPATGQPPPAFTPAL</sequence>
<evidence type="ECO:0000313" key="3">
    <source>
        <dbReference type="Proteomes" id="UP001488838"/>
    </source>
</evidence>
<reference evidence="2 3" key="1">
    <citation type="journal article" date="2023" name="bioRxiv">
        <title>Conserved and derived expression patterns and positive selection on dental genes reveal complex evolutionary context of ever-growing rodent molars.</title>
        <authorList>
            <person name="Calamari Z.T."/>
            <person name="Song A."/>
            <person name="Cohen E."/>
            <person name="Akter M."/>
            <person name="Roy R.D."/>
            <person name="Hallikas O."/>
            <person name="Christensen M.M."/>
            <person name="Li P."/>
            <person name="Marangoni P."/>
            <person name="Jernvall J."/>
            <person name="Klein O.D."/>
        </authorList>
    </citation>
    <scope>NUCLEOTIDE SEQUENCE [LARGE SCALE GENOMIC DNA]</scope>
    <source>
        <strain evidence="2">V071</strain>
    </source>
</reference>
<evidence type="ECO:0000313" key="2">
    <source>
        <dbReference type="EMBL" id="KAK7809834.1"/>
    </source>
</evidence>
<dbReference type="AlphaFoldDB" id="A0AAW0I6K7"/>
<dbReference type="Pfam" id="PF15041">
    <property type="entry name" value="TKTI1"/>
    <property type="match status" value="1"/>
</dbReference>
<evidence type="ECO:0000256" key="1">
    <source>
        <dbReference type="SAM" id="MobiDB-lite"/>
    </source>
</evidence>
<dbReference type="PANTHER" id="PTHR31254">
    <property type="entry name" value="HYPOTHETICAL PROTEIN LOC690617"/>
    <property type="match status" value="1"/>
</dbReference>
<gene>
    <name evidence="2" type="ORF">U0070_008484</name>
</gene>
<feature type="compositionally biased region" description="Pro residues" evidence="1">
    <location>
        <begin position="201"/>
        <end position="211"/>
    </location>
</feature>
<name>A0AAW0I6K7_MYOGA</name>
<feature type="non-terminal residue" evidence="2">
    <location>
        <position position="1"/>
    </location>
</feature>
<dbReference type="PANTHER" id="PTHR31254:SF1">
    <property type="entry name" value="TEKTIN BUNDLE-INTERACTING PROTEIN 1"/>
    <property type="match status" value="1"/>
</dbReference>
<dbReference type="EMBL" id="JBBHLL010000212">
    <property type="protein sequence ID" value="KAK7809834.1"/>
    <property type="molecule type" value="Genomic_DNA"/>
</dbReference>
<dbReference type="Proteomes" id="UP001488838">
    <property type="component" value="Unassembled WGS sequence"/>
</dbReference>
<feature type="region of interest" description="Disordered" evidence="1">
    <location>
        <begin position="170"/>
        <end position="211"/>
    </location>
</feature>